<feature type="compositionally biased region" description="Low complexity" evidence="1">
    <location>
        <begin position="23"/>
        <end position="35"/>
    </location>
</feature>
<evidence type="ECO:0000313" key="3">
    <source>
        <dbReference type="EMBL" id="KAL0070313.1"/>
    </source>
</evidence>
<comment type="caution">
    <text evidence="3">The sequence shown here is derived from an EMBL/GenBank/DDBJ whole genome shotgun (WGS) entry which is preliminary data.</text>
</comment>
<organism evidence="3 4">
    <name type="scientific">Marasmius tenuissimus</name>
    <dbReference type="NCBI Taxonomy" id="585030"/>
    <lineage>
        <taxon>Eukaryota</taxon>
        <taxon>Fungi</taxon>
        <taxon>Dikarya</taxon>
        <taxon>Basidiomycota</taxon>
        <taxon>Agaricomycotina</taxon>
        <taxon>Agaricomycetes</taxon>
        <taxon>Agaricomycetidae</taxon>
        <taxon>Agaricales</taxon>
        <taxon>Marasmiineae</taxon>
        <taxon>Marasmiaceae</taxon>
        <taxon>Marasmius</taxon>
    </lineage>
</organism>
<gene>
    <name evidence="3" type="ORF">AAF712_002500</name>
</gene>
<evidence type="ECO:0000256" key="2">
    <source>
        <dbReference type="SAM" id="Phobius"/>
    </source>
</evidence>
<dbReference type="EMBL" id="JBBXMP010000007">
    <property type="protein sequence ID" value="KAL0070313.1"/>
    <property type="molecule type" value="Genomic_DNA"/>
</dbReference>
<accession>A0ABR3A9P5</accession>
<keyword evidence="4" id="KW-1185">Reference proteome</keyword>
<feature type="compositionally biased region" description="Polar residues" evidence="1">
    <location>
        <begin position="1"/>
        <end position="12"/>
    </location>
</feature>
<sequence length="131" mass="14052">STSTFNSHVTINSSSPDIPPSTPSSSSAATSSLSVSQYENQKAKNIIGSVIGGVAFLLLILLGAVLVVRRRRRRGQPHEKFRWDRMVLNVMDTNVGARAPMIEKGTGGSEGTSRSPKVDPIPSTTPLEEDF</sequence>
<feature type="transmembrane region" description="Helical" evidence="2">
    <location>
        <begin position="46"/>
        <end position="68"/>
    </location>
</feature>
<feature type="compositionally biased region" description="Polar residues" evidence="1">
    <location>
        <begin position="122"/>
        <end position="131"/>
    </location>
</feature>
<reference evidence="3 4" key="1">
    <citation type="submission" date="2024-05" db="EMBL/GenBank/DDBJ databases">
        <title>A draft genome resource for the thread blight pathogen Marasmius tenuissimus strain MS-2.</title>
        <authorList>
            <person name="Yulfo-Soto G.E."/>
            <person name="Baruah I.K."/>
            <person name="Amoako-Attah I."/>
            <person name="Bukari Y."/>
            <person name="Meinhardt L.W."/>
            <person name="Bailey B.A."/>
            <person name="Cohen S.P."/>
        </authorList>
    </citation>
    <scope>NUCLEOTIDE SEQUENCE [LARGE SCALE GENOMIC DNA]</scope>
    <source>
        <strain evidence="3 4">MS-2</strain>
    </source>
</reference>
<keyword evidence="2" id="KW-1133">Transmembrane helix</keyword>
<evidence type="ECO:0000313" key="4">
    <source>
        <dbReference type="Proteomes" id="UP001437256"/>
    </source>
</evidence>
<feature type="region of interest" description="Disordered" evidence="1">
    <location>
        <begin position="1"/>
        <end position="35"/>
    </location>
</feature>
<dbReference type="Proteomes" id="UP001437256">
    <property type="component" value="Unassembled WGS sequence"/>
</dbReference>
<protein>
    <submittedName>
        <fullName evidence="3">Uncharacterized protein</fullName>
    </submittedName>
</protein>
<keyword evidence="2" id="KW-0812">Transmembrane</keyword>
<feature type="non-terminal residue" evidence="3">
    <location>
        <position position="1"/>
    </location>
</feature>
<proteinExistence type="predicted"/>
<name>A0ABR3A9P5_9AGAR</name>
<feature type="region of interest" description="Disordered" evidence="1">
    <location>
        <begin position="98"/>
        <end position="131"/>
    </location>
</feature>
<evidence type="ECO:0000256" key="1">
    <source>
        <dbReference type="SAM" id="MobiDB-lite"/>
    </source>
</evidence>
<keyword evidence="2" id="KW-0472">Membrane</keyword>